<evidence type="ECO:0000256" key="1">
    <source>
        <dbReference type="SAM" id="MobiDB-lite"/>
    </source>
</evidence>
<proteinExistence type="predicted"/>
<evidence type="ECO:0000313" key="2">
    <source>
        <dbReference type="EMBL" id="CAE0437402.1"/>
    </source>
</evidence>
<accession>A0A7S3LP10</accession>
<feature type="compositionally biased region" description="Basic and acidic residues" evidence="1">
    <location>
        <begin position="94"/>
        <end position="103"/>
    </location>
</feature>
<sequence>MCGDLVQEPSNTNPETLMAKAFSKLQVGNLNENEPDVVETVDGVAGAYLIKSAFSKEECEELMRIVKRAHDNRNEKIKVDCNPNPHPNPNAHSYTEKPRRDSQHHIAIRIPQVHSFSI</sequence>
<gene>
    <name evidence="2" type="ORF">ASTO00021_LOCUS7659</name>
</gene>
<organism evidence="2">
    <name type="scientific">Aplanochytrium stocchinoi</name>
    <dbReference type="NCBI Taxonomy" id="215587"/>
    <lineage>
        <taxon>Eukaryota</taxon>
        <taxon>Sar</taxon>
        <taxon>Stramenopiles</taxon>
        <taxon>Bigyra</taxon>
        <taxon>Labyrinthulomycetes</taxon>
        <taxon>Thraustochytrida</taxon>
        <taxon>Thraustochytriidae</taxon>
        <taxon>Aplanochytrium</taxon>
    </lineage>
</organism>
<dbReference type="AlphaFoldDB" id="A0A7S3LP10"/>
<dbReference type="EMBL" id="HBIN01010258">
    <property type="protein sequence ID" value="CAE0437402.1"/>
    <property type="molecule type" value="Transcribed_RNA"/>
</dbReference>
<feature type="region of interest" description="Disordered" evidence="1">
    <location>
        <begin position="76"/>
        <end position="103"/>
    </location>
</feature>
<protein>
    <submittedName>
        <fullName evidence="2">Uncharacterized protein</fullName>
    </submittedName>
</protein>
<name>A0A7S3LP10_9STRA</name>
<reference evidence="2" key="1">
    <citation type="submission" date="2021-01" db="EMBL/GenBank/DDBJ databases">
        <authorList>
            <person name="Corre E."/>
            <person name="Pelletier E."/>
            <person name="Niang G."/>
            <person name="Scheremetjew M."/>
            <person name="Finn R."/>
            <person name="Kale V."/>
            <person name="Holt S."/>
            <person name="Cochrane G."/>
            <person name="Meng A."/>
            <person name="Brown T."/>
            <person name="Cohen L."/>
        </authorList>
    </citation>
    <scope>NUCLEOTIDE SEQUENCE</scope>
    <source>
        <strain evidence="2">GSBS06</strain>
    </source>
</reference>